<keyword evidence="1" id="KW-0812">Transmembrane</keyword>
<dbReference type="KEGG" id="tpv:TP05_0039"/>
<organism evidence="2 3">
    <name type="scientific">Theileria parva</name>
    <name type="common">East coast fever infection agent</name>
    <dbReference type="NCBI Taxonomy" id="5875"/>
    <lineage>
        <taxon>Eukaryota</taxon>
        <taxon>Sar</taxon>
        <taxon>Alveolata</taxon>
        <taxon>Apicomplexa</taxon>
        <taxon>Aconoidasida</taxon>
        <taxon>Piroplasmida</taxon>
        <taxon>Theileriidae</taxon>
        <taxon>Theileria</taxon>
    </lineage>
</organism>
<dbReference type="InParanoid" id="Q4MY84"/>
<keyword evidence="1" id="KW-0472">Membrane</keyword>
<keyword evidence="1" id="KW-1133">Transmembrane helix</keyword>
<dbReference type="SMR" id="Q4MY84"/>
<keyword evidence="3" id="KW-1185">Reference proteome</keyword>
<dbReference type="AlphaFoldDB" id="Q4MY84"/>
<name>Q4MY84_THEPA</name>
<sequence>MNNRLNKLMKFVCIIYIYIKYIFSYMKYIYICLFIYNIYFFETAMASMFAVTMGEWYLEEFWARRNFTMLFYSTLWYIITKKIRDKFELLRLEWVWKIKRSNNSIIKKIAKFLSKYDWFNNNIINF</sequence>
<accession>Q4MY84</accession>
<evidence type="ECO:0000313" key="3">
    <source>
        <dbReference type="Proteomes" id="UP000001949"/>
    </source>
</evidence>
<dbReference type="EMBL" id="AAGK01000009">
    <property type="protein sequence ID" value="EAN30425.1"/>
    <property type="molecule type" value="Genomic_DNA"/>
</dbReference>
<reference evidence="2 3" key="1">
    <citation type="journal article" date="2005" name="Science">
        <title>Genome sequence of Theileria parva, a bovine pathogen that transforms lymphocytes.</title>
        <authorList>
            <person name="Gardner M.J."/>
            <person name="Bishop R."/>
            <person name="Shah T."/>
            <person name="de Villiers E.P."/>
            <person name="Carlton J.M."/>
            <person name="Hall N."/>
            <person name="Ren Q."/>
            <person name="Paulsen I.T."/>
            <person name="Pain A."/>
            <person name="Berriman M."/>
            <person name="Wilson R.J.M."/>
            <person name="Sato S."/>
            <person name="Ralph S.A."/>
            <person name="Mann D.J."/>
            <person name="Xiong Z."/>
            <person name="Shallom S.J."/>
            <person name="Weidman J."/>
            <person name="Jiang L."/>
            <person name="Lynn J."/>
            <person name="Weaver B."/>
            <person name="Shoaibi A."/>
            <person name="Domingo A.R."/>
            <person name="Wasawo D."/>
            <person name="Crabtree J."/>
            <person name="Wortman J.R."/>
            <person name="Haas B."/>
            <person name="Angiuoli S.V."/>
            <person name="Creasy T.H."/>
            <person name="Lu C."/>
            <person name="Suh B."/>
            <person name="Silva J.C."/>
            <person name="Utterback T.R."/>
            <person name="Feldblyum T.V."/>
            <person name="Pertea M."/>
            <person name="Allen J."/>
            <person name="Nierman W.C."/>
            <person name="Taracha E.L.N."/>
            <person name="Salzberg S.L."/>
            <person name="White O.R."/>
            <person name="Fitzhugh H.A."/>
            <person name="Morzaria S."/>
            <person name="Venter J.C."/>
            <person name="Fraser C.M."/>
            <person name="Nene V."/>
        </authorList>
    </citation>
    <scope>NUCLEOTIDE SEQUENCE [LARGE SCALE GENOMIC DNA]</scope>
    <source>
        <strain evidence="2 3">Muguga</strain>
    </source>
</reference>
<comment type="caution">
    <text evidence="2">The sequence shown here is derived from an EMBL/GenBank/DDBJ whole genome shotgun (WGS) entry which is preliminary data.</text>
</comment>
<evidence type="ECO:0000256" key="1">
    <source>
        <dbReference type="SAM" id="Phobius"/>
    </source>
</evidence>
<protein>
    <submittedName>
        <fullName evidence="2">Uncharacterized protein</fullName>
    </submittedName>
</protein>
<feature type="transmembrane region" description="Helical" evidence="1">
    <location>
        <begin position="61"/>
        <end position="79"/>
    </location>
</feature>
<evidence type="ECO:0000313" key="2">
    <source>
        <dbReference type="EMBL" id="EAN30425.1"/>
    </source>
</evidence>
<feature type="transmembrane region" description="Helical" evidence="1">
    <location>
        <begin position="21"/>
        <end position="41"/>
    </location>
</feature>
<proteinExistence type="predicted"/>
<gene>
    <name evidence="2" type="ordered locus">TP05_0039</name>
</gene>
<dbReference type="Proteomes" id="UP000001949">
    <property type="component" value="Unassembled WGS sequence"/>
</dbReference>
<dbReference type="GeneID" id="3882260"/>
<dbReference type="VEuPathDB" id="PiroplasmaDB:TpMuguga_05g00039"/>